<dbReference type="RefSeq" id="XP_018655996.1">
    <property type="nucleotide sequence ID" value="XM_018810794.1"/>
</dbReference>
<comment type="caution">
    <text evidence="1">The sequence shown here is derived from an EMBL/GenBank/DDBJ whole genome shotgun (WGS) entry which is preliminary data.</text>
</comment>
<gene>
    <name evidence="1" type="ORF">TGAM01_v210890</name>
</gene>
<accession>A0A2P4Z7I7</accession>
<name>A0A2P4Z7I7_9HYPO</name>
<reference evidence="1 2" key="1">
    <citation type="journal article" date="2016" name="Genome Announc.">
        <title>Draft Whole-Genome Sequence of Trichoderma gamsii T6085, a Promising Biocontrol Agent of Fusarium Head Blight on Wheat.</title>
        <authorList>
            <person name="Baroncelli R."/>
            <person name="Zapparata A."/>
            <person name="Piaggeschi G."/>
            <person name="Sarrocco S."/>
            <person name="Vannacci G."/>
        </authorList>
    </citation>
    <scope>NUCLEOTIDE SEQUENCE [LARGE SCALE GENOMIC DNA]</scope>
    <source>
        <strain evidence="1 2">T6085</strain>
    </source>
</reference>
<sequence>MDSISQDLRDTSIEELERFLQPHCVSVALELADNIKNDSGDIFLNWISSGWVDLPDDDASGGDPLQGSGGLGANIHEAFGTVRVQATEAMQAVYVGNQRVSSREAVCRALRAIFDCRRTLHHDIMRRLARPGLNDRTEMGPFFAKMFLEECDKELVTIYSVLTDETSVAYKEELEALQQVERNWKMQRDN</sequence>
<dbReference type="EMBL" id="JPDN02000076">
    <property type="protein sequence ID" value="PON20248.1"/>
    <property type="molecule type" value="Genomic_DNA"/>
</dbReference>
<dbReference type="GeneID" id="29990877"/>
<evidence type="ECO:0000313" key="1">
    <source>
        <dbReference type="EMBL" id="PON20248.1"/>
    </source>
</evidence>
<proteinExistence type="predicted"/>
<dbReference type="Proteomes" id="UP000054821">
    <property type="component" value="Unassembled WGS sequence"/>
</dbReference>
<organism evidence="1 2">
    <name type="scientific">Trichoderma gamsii</name>
    <dbReference type="NCBI Taxonomy" id="398673"/>
    <lineage>
        <taxon>Eukaryota</taxon>
        <taxon>Fungi</taxon>
        <taxon>Dikarya</taxon>
        <taxon>Ascomycota</taxon>
        <taxon>Pezizomycotina</taxon>
        <taxon>Sordariomycetes</taxon>
        <taxon>Hypocreomycetidae</taxon>
        <taxon>Hypocreales</taxon>
        <taxon>Hypocreaceae</taxon>
        <taxon>Trichoderma</taxon>
    </lineage>
</organism>
<evidence type="ECO:0000313" key="2">
    <source>
        <dbReference type="Proteomes" id="UP000054821"/>
    </source>
</evidence>
<dbReference type="AlphaFoldDB" id="A0A2P4Z7I7"/>
<keyword evidence="2" id="KW-1185">Reference proteome</keyword>
<protein>
    <submittedName>
        <fullName evidence="1">Uncharacterized protein</fullName>
    </submittedName>
</protein>